<evidence type="ECO:0000256" key="2">
    <source>
        <dbReference type="ARBA" id="ARBA00022618"/>
    </source>
</evidence>
<keyword evidence="2 10" id="KW-0132">Cell division</keyword>
<dbReference type="UniPathway" id="UPA00219"/>
<feature type="domain" description="Glycosyltransferase family 28 N-terminal" evidence="11">
    <location>
        <begin position="7"/>
        <end position="144"/>
    </location>
</feature>
<keyword evidence="6 10" id="KW-0573">Peptidoglycan synthesis</keyword>
<gene>
    <name evidence="10" type="primary">murG</name>
    <name evidence="13" type="ORF">BC781_103319</name>
</gene>
<dbReference type="InterPro" id="IPR007235">
    <property type="entry name" value="Glyco_trans_28_C"/>
</dbReference>
<evidence type="ECO:0000256" key="8">
    <source>
        <dbReference type="ARBA" id="ARBA00023306"/>
    </source>
</evidence>
<keyword evidence="5 10" id="KW-0133">Cell shape</keyword>
<reference evidence="13 14" key="1">
    <citation type="submission" date="2018-03" db="EMBL/GenBank/DDBJ databases">
        <title>Genomic Encyclopedia of Archaeal and Bacterial Type Strains, Phase II (KMG-II): from individual species to whole genera.</title>
        <authorList>
            <person name="Goeker M."/>
        </authorList>
    </citation>
    <scope>NUCLEOTIDE SEQUENCE [LARGE SCALE GENOMIC DNA]</scope>
    <source>
        <strain evidence="13 14">DSM 28229</strain>
    </source>
</reference>
<dbReference type="GO" id="GO:0005886">
    <property type="term" value="C:plasma membrane"/>
    <property type="evidence" value="ECO:0007669"/>
    <property type="project" value="UniProtKB-SubCell"/>
</dbReference>
<dbReference type="InterPro" id="IPR006009">
    <property type="entry name" value="GlcNAc_MurG"/>
</dbReference>
<keyword evidence="7 10" id="KW-0472">Membrane</keyword>
<evidence type="ECO:0000256" key="4">
    <source>
        <dbReference type="ARBA" id="ARBA00022679"/>
    </source>
</evidence>
<dbReference type="CDD" id="cd03785">
    <property type="entry name" value="GT28_MurG"/>
    <property type="match status" value="1"/>
</dbReference>
<feature type="binding site" evidence="10">
    <location>
        <position position="299"/>
    </location>
    <ligand>
        <name>UDP-N-acetyl-alpha-D-glucosamine</name>
        <dbReference type="ChEBI" id="CHEBI:57705"/>
    </ligand>
</feature>
<organism evidence="13 14">
    <name type="scientific">Sediminitomix flava</name>
    <dbReference type="NCBI Taxonomy" id="379075"/>
    <lineage>
        <taxon>Bacteria</taxon>
        <taxon>Pseudomonadati</taxon>
        <taxon>Bacteroidota</taxon>
        <taxon>Cytophagia</taxon>
        <taxon>Cytophagales</taxon>
        <taxon>Flammeovirgaceae</taxon>
        <taxon>Sediminitomix</taxon>
    </lineage>
</organism>
<evidence type="ECO:0000313" key="13">
    <source>
        <dbReference type="EMBL" id="PWJ42069.1"/>
    </source>
</evidence>
<dbReference type="Pfam" id="PF04101">
    <property type="entry name" value="Glyco_tran_28_C"/>
    <property type="match status" value="1"/>
</dbReference>
<dbReference type="EC" id="2.4.1.227" evidence="10"/>
<keyword evidence="1 10" id="KW-1003">Cell membrane</keyword>
<feature type="binding site" evidence="10">
    <location>
        <position position="127"/>
    </location>
    <ligand>
        <name>UDP-N-acetyl-alpha-D-glucosamine</name>
        <dbReference type="ChEBI" id="CHEBI:57705"/>
    </ligand>
</feature>
<protein>
    <recommendedName>
        <fullName evidence="10">UDP-N-acetylglucosamine--N-acetylmuramyl-(pentapeptide) pyrophosphoryl-undecaprenol N-acetylglucosamine transferase</fullName>
        <ecNumber evidence="10">2.4.1.227</ecNumber>
    </recommendedName>
    <alternativeName>
        <fullName evidence="10">Undecaprenyl-PP-MurNAc-pentapeptide-UDPGlcNAc GlcNAc transferase</fullName>
    </alternativeName>
</protein>
<feature type="binding site" evidence="10">
    <location>
        <begin position="13"/>
        <end position="15"/>
    </location>
    <ligand>
        <name>UDP-N-acetyl-alpha-D-glucosamine</name>
        <dbReference type="ChEBI" id="CHEBI:57705"/>
    </ligand>
</feature>
<evidence type="ECO:0000256" key="9">
    <source>
        <dbReference type="ARBA" id="ARBA00023316"/>
    </source>
</evidence>
<feature type="binding site" evidence="10">
    <location>
        <position position="254"/>
    </location>
    <ligand>
        <name>UDP-N-acetyl-alpha-D-glucosamine</name>
        <dbReference type="ChEBI" id="CHEBI:57705"/>
    </ligand>
</feature>
<dbReference type="GO" id="GO:0050511">
    <property type="term" value="F:undecaprenyldiphospho-muramoylpentapeptide beta-N-acetylglucosaminyltransferase activity"/>
    <property type="evidence" value="ECO:0007669"/>
    <property type="project" value="UniProtKB-UniRule"/>
</dbReference>
<keyword evidence="14" id="KW-1185">Reference proteome</keyword>
<accession>A0A315ZA69</accession>
<dbReference type="Pfam" id="PF03033">
    <property type="entry name" value="Glyco_transf_28"/>
    <property type="match status" value="1"/>
</dbReference>
<keyword evidence="3 10" id="KW-0328">Glycosyltransferase</keyword>
<comment type="caution">
    <text evidence="10">Lacks conserved residue(s) required for the propagation of feature annotation.</text>
</comment>
<comment type="pathway">
    <text evidence="10">Cell wall biogenesis; peptidoglycan biosynthesis.</text>
</comment>
<evidence type="ECO:0000256" key="6">
    <source>
        <dbReference type="ARBA" id="ARBA00022984"/>
    </source>
</evidence>
<dbReference type="NCBIfam" id="TIGR01133">
    <property type="entry name" value="murG"/>
    <property type="match status" value="1"/>
</dbReference>
<dbReference type="Proteomes" id="UP000245535">
    <property type="component" value="Unassembled WGS sequence"/>
</dbReference>
<dbReference type="GO" id="GO:0051991">
    <property type="term" value="F:UDP-N-acetyl-D-glucosamine:N-acetylmuramoyl-L-alanyl-D-glutamyl-meso-2,6-diaminopimelyl-D-alanyl-D-alanine-diphosphoundecaprenol 4-beta-N-acetylglucosaminlytransferase activity"/>
    <property type="evidence" value="ECO:0007669"/>
    <property type="project" value="RHEA"/>
</dbReference>
<evidence type="ECO:0000259" key="11">
    <source>
        <dbReference type="Pfam" id="PF03033"/>
    </source>
</evidence>
<comment type="function">
    <text evidence="10">Cell wall formation. Catalyzes the transfer of a GlcNAc subunit on undecaprenyl-pyrophosphoryl-MurNAc-pentapeptide (lipid intermediate I) to form undecaprenyl-pyrophosphoryl-MurNAc-(pentapeptide)GlcNAc (lipid intermediate II).</text>
</comment>
<dbReference type="GO" id="GO:0008360">
    <property type="term" value="P:regulation of cell shape"/>
    <property type="evidence" value="ECO:0007669"/>
    <property type="project" value="UniProtKB-KW"/>
</dbReference>
<proteinExistence type="inferred from homology"/>
<evidence type="ECO:0000256" key="7">
    <source>
        <dbReference type="ARBA" id="ARBA00023136"/>
    </source>
</evidence>
<name>A0A315ZA69_SEDFL</name>
<feature type="domain" description="Glycosyl transferase family 28 C-terminal" evidence="12">
    <location>
        <begin position="193"/>
        <end position="338"/>
    </location>
</feature>
<dbReference type="GO" id="GO:0071555">
    <property type="term" value="P:cell wall organization"/>
    <property type="evidence" value="ECO:0007669"/>
    <property type="project" value="UniProtKB-KW"/>
</dbReference>
<dbReference type="PANTHER" id="PTHR21015">
    <property type="entry name" value="UDP-N-ACETYLGLUCOSAMINE--N-ACETYLMURAMYL-(PENTAPEPTIDE) PYROPHOSPHORYL-UNDECAPRENOL N-ACETYLGLUCOSAMINE TRANSFERASE 1"/>
    <property type="match status" value="1"/>
</dbReference>
<dbReference type="PANTHER" id="PTHR21015:SF22">
    <property type="entry name" value="GLYCOSYLTRANSFERASE"/>
    <property type="match status" value="1"/>
</dbReference>
<dbReference type="GO" id="GO:0005975">
    <property type="term" value="P:carbohydrate metabolic process"/>
    <property type="evidence" value="ECO:0007669"/>
    <property type="project" value="InterPro"/>
</dbReference>
<dbReference type="Gene3D" id="3.40.50.2000">
    <property type="entry name" value="Glycogen Phosphorylase B"/>
    <property type="match status" value="2"/>
</dbReference>
<evidence type="ECO:0000256" key="5">
    <source>
        <dbReference type="ARBA" id="ARBA00022960"/>
    </source>
</evidence>
<keyword evidence="8 10" id="KW-0131">Cell cycle</keyword>
<dbReference type="GO" id="GO:0051301">
    <property type="term" value="P:cell division"/>
    <property type="evidence" value="ECO:0007669"/>
    <property type="project" value="UniProtKB-KW"/>
</dbReference>
<keyword evidence="4 10" id="KW-0808">Transferase</keyword>
<evidence type="ECO:0000259" key="12">
    <source>
        <dbReference type="Pfam" id="PF04101"/>
    </source>
</evidence>
<dbReference type="GO" id="GO:0009252">
    <property type="term" value="P:peptidoglycan biosynthetic process"/>
    <property type="evidence" value="ECO:0007669"/>
    <property type="project" value="UniProtKB-UniRule"/>
</dbReference>
<comment type="subcellular location">
    <subcellularLocation>
        <location evidence="10">Cell membrane</location>
        <topology evidence="10">Peripheral membrane protein</topology>
        <orientation evidence="10">Cytoplasmic side</orientation>
    </subcellularLocation>
</comment>
<keyword evidence="9 10" id="KW-0961">Cell wall biogenesis/degradation</keyword>
<evidence type="ECO:0000313" key="14">
    <source>
        <dbReference type="Proteomes" id="UP000245535"/>
    </source>
</evidence>
<evidence type="ECO:0000256" key="1">
    <source>
        <dbReference type="ARBA" id="ARBA00022475"/>
    </source>
</evidence>
<dbReference type="EMBL" id="QGDO01000003">
    <property type="protein sequence ID" value="PWJ42069.1"/>
    <property type="molecule type" value="Genomic_DNA"/>
</dbReference>
<comment type="caution">
    <text evidence="13">The sequence shown here is derived from an EMBL/GenBank/DDBJ whole genome shotgun (WGS) entry which is preliminary data.</text>
</comment>
<feature type="binding site" evidence="10">
    <location>
        <position position="168"/>
    </location>
    <ligand>
        <name>UDP-N-acetyl-alpha-D-glucosamine</name>
        <dbReference type="ChEBI" id="CHEBI:57705"/>
    </ligand>
</feature>
<evidence type="ECO:0000256" key="10">
    <source>
        <dbReference type="HAMAP-Rule" id="MF_00033"/>
    </source>
</evidence>
<feature type="binding site" evidence="10">
    <location>
        <position position="200"/>
    </location>
    <ligand>
        <name>UDP-N-acetyl-alpha-D-glucosamine</name>
        <dbReference type="ChEBI" id="CHEBI:57705"/>
    </ligand>
</feature>
<comment type="similarity">
    <text evidence="10">Belongs to the glycosyltransferase 28 family. MurG subfamily.</text>
</comment>
<comment type="catalytic activity">
    <reaction evidence="10">
        <text>di-trans,octa-cis-undecaprenyl diphospho-N-acetyl-alpha-D-muramoyl-L-alanyl-D-glutamyl-meso-2,6-diaminopimeloyl-D-alanyl-D-alanine + UDP-N-acetyl-alpha-D-glucosamine = di-trans,octa-cis-undecaprenyl diphospho-[N-acetyl-alpha-D-glucosaminyl-(1-&gt;4)]-N-acetyl-alpha-D-muramoyl-L-alanyl-D-glutamyl-meso-2,6-diaminopimeloyl-D-alanyl-D-alanine + UDP + H(+)</text>
        <dbReference type="Rhea" id="RHEA:31227"/>
        <dbReference type="ChEBI" id="CHEBI:15378"/>
        <dbReference type="ChEBI" id="CHEBI:57705"/>
        <dbReference type="ChEBI" id="CHEBI:58223"/>
        <dbReference type="ChEBI" id="CHEBI:61387"/>
        <dbReference type="ChEBI" id="CHEBI:61388"/>
        <dbReference type="EC" id="2.4.1.227"/>
    </reaction>
</comment>
<dbReference type="SUPFAM" id="SSF53756">
    <property type="entry name" value="UDP-Glycosyltransferase/glycogen phosphorylase"/>
    <property type="match status" value="1"/>
</dbReference>
<dbReference type="HAMAP" id="MF_00033">
    <property type="entry name" value="MurG"/>
    <property type="match status" value="1"/>
</dbReference>
<evidence type="ECO:0000256" key="3">
    <source>
        <dbReference type="ARBA" id="ARBA00022676"/>
    </source>
</evidence>
<dbReference type="RefSeq" id="WP_245935618.1">
    <property type="nucleotide sequence ID" value="NZ_QGDO01000003.1"/>
</dbReference>
<dbReference type="InterPro" id="IPR004276">
    <property type="entry name" value="GlycoTrans_28_N"/>
</dbReference>
<sequence>MEKYKLIISGGGTGGHVYPAIAIADAFKARFPDSEILFVGAEGKMEMEKVPEAGYPIEGLKISGLQRKLTVDNLSFPFKVISSLFKAKKIISKFKPDAVVGVGGYASAPIMEMAVRNKIPTVIQEQNGYAGLVNKIVANRASKICVAYPKMEKYFPADKLVMTGNPVRKDIIELAHLKEEAYTHFELSPEKKTVFVFGGSLGALTLNESMFNGFQRLLDEGYQLIWQTGKYYYEKYKDLLPNELPEGLKLLPFIRRMDLAYACSDLVISRAGALSISELCLAKLPTLLVPSPNVAEDHQTKNAMNLVNEGAAVMVKDIDAREKLIDEALVVLGDEKWQNSLKESMGELAKPEAANEIVDEIYKLIQK</sequence>
<dbReference type="AlphaFoldDB" id="A0A315ZA69"/>